<gene>
    <name evidence="1" type="ORF">UV74_C0002G0023</name>
</gene>
<evidence type="ECO:0000313" key="2">
    <source>
        <dbReference type="Proteomes" id="UP000034090"/>
    </source>
</evidence>
<accession>A0A0G1DME0</accession>
<organism evidence="1 2">
    <name type="scientific">Candidatus Woesebacteria bacterium GW2011_GWB1_43_14</name>
    <dbReference type="NCBI Taxonomy" id="1618578"/>
    <lineage>
        <taxon>Bacteria</taxon>
        <taxon>Candidatus Woeseibacteriota</taxon>
    </lineage>
</organism>
<comment type="caution">
    <text evidence="1">The sequence shown here is derived from an EMBL/GenBank/DDBJ whole genome shotgun (WGS) entry which is preliminary data.</text>
</comment>
<name>A0A0G1DME0_9BACT</name>
<dbReference type="Proteomes" id="UP000034090">
    <property type="component" value="Unassembled WGS sequence"/>
</dbReference>
<dbReference type="STRING" id="1618578.UV74_C0002G0023"/>
<dbReference type="SUPFAM" id="SSF53335">
    <property type="entry name" value="S-adenosyl-L-methionine-dependent methyltransferases"/>
    <property type="match status" value="1"/>
</dbReference>
<evidence type="ECO:0000313" key="1">
    <source>
        <dbReference type="EMBL" id="KKS98804.1"/>
    </source>
</evidence>
<dbReference type="Gene3D" id="3.40.50.150">
    <property type="entry name" value="Vaccinia Virus protein VP39"/>
    <property type="match status" value="1"/>
</dbReference>
<dbReference type="AlphaFoldDB" id="A0A0G1DME0"/>
<protein>
    <recommendedName>
        <fullName evidence="3">Class I SAM-dependent methyltransferase</fullName>
    </recommendedName>
</protein>
<dbReference type="EMBL" id="LCFQ01000002">
    <property type="protein sequence ID" value="KKS98804.1"/>
    <property type="molecule type" value="Genomic_DNA"/>
</dbReference>
<reference evidence="1 2" key="1">
    <citation type="journal article" date="2015" name="Nature">
        <title>rRNA introns, odd ribosomes, and small enigmatic genomes across a large radiation of phyla.</title>
        <authorList>
            <person name="Brown C.T."/>
            <person name="Hug L.A."/>
            <person name="Thomas B.C."/>
            <person name="Sharon I."/>
            <person name="Castelle C.J."/>
            <person name="Singh A."/>
            <person name="Wilkins M.J."/>
            <person name="Williams K.H."/>
            <person name="Banfield J.F."/>
        </authorList>
    </citation>
    <scope>NUCLEOTIDE SEQUENCE [LARGE SCALE GENOMIC DNA]</scope>
</reference>
<evidence type="ECO:0008006" key="3">
    <source>
        <dbReference type="Google" id="ProtNLM"/>
    </source>
</evidence>
<dbReference type="InterPro" id="IPR029063">
    <property type="entry name" value="SAM-dependent_MTases_sf"/>
</dbReference>
<proteinExistence type="predicted"/>
<sequence length="224" mass="25613">MNSTIELIGKKFGVDVSTKSQVILGKINRTILTQTFAELGFNKGAEIGVAEGLYSKVLLDNIPGLKLYGVDIWSNYPGYAELKDPKQLYIEALKRLKPYNCKLIRKFSMDAVLEFADNSLDFVFIDGGHDFKNVACDICEWSKKVRAGGIVFGHDYKYHQAYVQKTPGHYTKYRHAIEVKIVADAFRDAKKIRPWFELYPEIPDPTFGRDNPCWMFVRQEGDKL</sequence>
<dbReference type="Pfam" id="PF13578">
    <property type="entry name" value="Methyltransf_24"/>
    <property type="match status" value="1"/>
</dbReference>